<evidence type="ECO:0000256" key="1">
    <source>
        <dbReference type="SAM" id="Phobius"/>
    </source>
</evidence>
<dbReference type="Proteomes" id="UP001500394">
    <property type="component" value="Unassembled WGS sequence"/>
</dbReference>
<dbReference type="PANTHER" id="PTHR34387:SF2">
    <property type="entry name" value="SLR1258 PROTEIN"/>
    <property type="match status" value="1"/>
</dbReference>
<keyword evidence="1" id="KW-0812">Transmembrane</keyword>
<dbReference type="InterPro" id="IPR007497">
    <property type="entry name" value="SIMPL/DUF541"/>
</dbReference>
<dbReference type="InterPro" id="IPR016907">
    <property type="entry name" value="UCP029033"/>
</dbReference>
<keyword evidence="3" id="KW-1185">Reference proteome</keyword>
<feature type="transmembrane region" description="Helical" evidence="1">
    <location>
        <begin position="6"/>
        <end position="27"/>
    </location>
</feature>
<dbReference type="InterPro" id="IPR052022">
    <property type="entry name" value="26kDa_periplasmic_antigen"/>
</dbReference>
<dbReference type="RefSeq" id="WP_039054154.1">
    <property type="nucleotide sequence ID" value="NZ_BAABGR010000006.1"/>
</dbReference>
<evidence type="ECO:0000313" key="3">
    <source>
        <dbReference type="Proteomes" id="UP001500394"/>
    </source>
</evidence>
<dbReference type="PANTHER" id="PTHR34387">
    <property type="entry name" value="SLR1258 PROTEIN"/>
    <property type="match status" value="1"/>
</dbReference>
<organism evidence="2 3">
    <name type="scientific">Sphingobacterium thermophilum</name>
    <dbReference type="NCBI Taxonomy" id="768534"/>
    <lineage>
        <taxon>Bacteria</taxon>
        <taxon>Pseudomonadati</taxon>
        <taxon>Bacteroidota</taxon>
        <taxon>Sphingobacteriia</taxon>
        <taxon>Sphingobacteriales</taxon>
        <taxon>Sphingobacteriaceae</taxon>
        <taxon>Sphingobacterium</taxon>
    </lineage>
</organism>
<reference evidence="3" key="1">
    <citation type="journal article" date="2019" name="Int. J. Syst. Evol. Microbiol.">
        <title>The Global Catalogue of Microorganisms (GCM) 10K type strain sequencing project: providing services to taxonomists for standard genome sequencing and annotation.</title>
        <authorList>
            <consortium name="The Broad Institute Genomics Platform"/>
            <consortium name="The Broad Institute Genome Sequencing Center for Infectious Disease"/>
            <person name="Wu L."/>
            <person name="Ma J."/>
        </authorList>
    </citation>
    <scope>NUCLEOTIDE SEQUENCE [LARGE SCALE GENOMIC DNA]</scope>
    <source>
        <strain evidence="3">JCM 17858</strain>
    </source>
</reference>
<proteinExistence type="predicted"/>
<keyword evidence="1" id="KW-1133">Transmembrane helix</keyword>
<sequence>MKYTSIIISVIAAVALIGTACILGSAYKYKYKVNQVITVTGNAKKDFDSDIVKWTATYSRKSMNLSEASEQLRKDRELVKNFLVQKGIKESEIVFDPVIIVRDFNYHTDERGNSYNTFAGYSLSQNVIVESKELDKVDNASREISGLISQGVELMSNAPNYYYSKLEDLKLALIAEASQNAKSRAENIAKESGSSLGKLLKADLGIFQITGQNSNEEFSYGGVFNTTSRAKTANITVKVSYGL</sequence>
<gene>
    <name evidence="2" type="ORF">GCM10023173_06350</name>
</gene>
<dbReference type="PIRSF" id="PIRSF029033">
    <property type="entry name" value="UCP029033"/>
    <property type="match status" value="1"/>
</dbReference>
<dbReference type="Gene3D" id="3.30.70.2970">
    <property type="entry name" value="Protein of unknown function (DUF541), domain 2"/>
    <property type="match status" value="1"/>
</dbReference>
<name>A0ABP8QX63_9SPHI</name>
<keyword evidence="1" id="KW-0472">Membrane</keyword>
<dbReference type="PROSITE" id="PS51257">
    <property type="entry name" value="PROKAR_LIPOPROTEIN"/>
    <property type="match status" value="1"/>
</dbReference>
<dbReference type="EMBL" id="BAABGR010000006">
    <property type="protein sequence ID" value="GAA4512368.1"/>
    <property type="molecule type" value="Genomic_DNA"/>
</dbReference>
<dbReference type="Pfam" id="PF04402">
    <property type="entry name" value="SIMPL"/>
    <property type="match status" value="1"/>
</dbReference>
<accession>A0ABP8QX63</accession>
<comment type="caution">
    <text evidence="2">The sequence shown here is derived from an EMBL/GenBank/DDBJ whole genome shotgun (WGS) entry which is preliminary data.</text>
</comment>
<protein>
    <submittedName>
        <fullName evidence="2">SIMPL domain-containing protein</fullName>
    </submittedName>
</protein>
<evidence type="ECO:0000313" key="2">
    <source>
        <dbReference type="EMBL" id="GAA4512368.1"/>
    </source>
</evidence>